<gene>
    <name evidence="1" type="ORF">SG35_031805</name>
</gene>
<dbReference type="EMBL" id="CP059736">
    <property type="protein sequence ID" value="WDE02337.1"/>
    <property type="molecule type" value="Genomic_DNA"/>
</dbReference>
<proteinExistence type="predicted"/>
<dbReference type="KEGG" id="tact:SG35_031805"/>
<reference evidence="1 2" key="1">
    <citation type="journal article" date="2015" name="Genome Announc.">
        <title>Draft Genome Sequences of Marine Isolates of Thalassomonas viridans and Thalassomonas actiniarum.</title>
        <authorList>
            <person name="Olonade I."/>
            <person name="van Zyl L.J."/>
            <person name="Trindade M."/>
        </authorList>
    </citation>
    <scope>NUCLEOTIDE SEQUENCE [LARGE SCALE GENOMIC DNA]</scope>
    <source>
        <strain evidence="1 2">A5K-106</strain>
    </source>
</reference>
<dbReference type="Proteomes" id="UP000032568">
    <property type="component" value="Chromosome pTact"/>
</dbReference>
<keyword evidence="2" id="KW-1185">Reference proteome</keyword>
<sequence>MRDLNMNTASVGSSVIGENVTVNDGISSEFHQHDKAAVAELTAQIEQLSREFIASGGVQEEKLQLAIKTIQHAMQQVAESQDFASQKRQISGTLNDVNNLTGGACEIFKKLMKLAVVLGISNV</sequence>
<dbReference type="RefSeq" id="WP_152646485.1">
    <property type="nucleotide sequence ID" value="NZ_CP059736.1"/>
</dbReference>
<organism evidence="1 2">
    <name type="scientific">Thalassomonas actiniarum</name>
    <dbReference type="NCBI Taxonomy" id="485447"/>
    <lineage>
        <taxon>Bacteria</taxon>
        <taxon>Pseudomonadati</taxon>
        <taxon>Pseudomonadota</taxon>
        <taxon>Gammaproteobacteria</taxon>
        <taxon>Alteromonadales</taxon>
        <taxon>Colwelliaceae</taxon>
        <taxon>Thalassomonas</taxon>
    </lineage>
</organism>
<evidence type="ECO:0000313" key="1">
    <source>
        <dbReference type="EMBL" id="WDE02337.1"/>
    </source>
</evidence>
<reference evidence="1 2" key="2">
    <citation type="journal article" date="2022" name="Mar. Drugs">
        <title>Bioassay-Guided Fractionation Leads to the Detection of Cholic Acid Generated by the Rare Thalassomonas sp.</title>
        <authorList>
            <person name="Pheiffer F."/>
            <person name="Schneider Y.K."/>
            <person name="Hansen E.H."/>
            <person name="Andersen J.H."/>
            <person name="Isaksson J."/>
            <person name="Busche T."/>
            <person name="R C."/>
            <person name="Kalinowski J."/>
            <person name="Zyl L.V."/>
            <person name="Trindade M."/>
        </authorList>
    </citation>
    <scope>NUCLEOTIDE SEQUENCE [LARGE SCALE GENOMIC DNA]</scope>
    <source>
        <strain evidence="1 2">A5K-106</strain>
    </source>
</reference>
<protein>
    <submittedName>
        <fullName evidence="1">Uncharacterized protein</fullName>
    </submittedName>
</protein>
<dbReference type="AlphaFoldDB" id="A0AAF0C4I4"/>
<name>A0AAF0C4I4_9GAMM</name>
<evidence type="ECO:0000313" key="2">
    <source>
        <dbReference type="Proteomes" id="UP000032568"/>
    </source>
</evidence>
<accession>A0AAF0C4I4</accession>